<organism evidence="1 2">
    <name type="scientific">Lactarius akahatsu</name>
    <dbReference type="NCBI Taxonomy" id="416441"/>
    <lineage>
        <taxon>Eukaryota</taxon>
        <taxon>Fungi</taxon>
        <taxon>Dikarya</taxon>
        <taxon>Basidiomycota</taxon>
        <taxon>Agaricomycotina</taxon>
        <taxon>Agaricomycetes</taxon>
        <taxon>Russulales</taxon>
        <taxon>Russulaceae</taxon>
        <taxon>Lactarius</taxon>
    </lineage>
</organism>
<sequence length="53" mass="5951">WIYSYANCSARFIHAYGEGLTGAQAVWANRKYHGHRTLPPDMIKEIKASVALS</sequence>
<feature type="non-terminal residue" evidence="1">
    <location>
        <position position="1"/>
    </location>
</feature>
<reference evidence="1" key="1">
    <citation type="submission" date="2022-01" db="EMBL/GenBank/DDBJ databases">
        <title>Comparative genomics reveals a dynamic genome evolution in the ectomycorrhizal milk-cap (Lactarius) mushrooms.</title>
        <authorList>
            <consortium name="DOE Joint Genome Institute"/>
            <person name="Lebreton A."/>
            <person name="Tang N."/>
            <person name="Kuo A."/>
            <person name="LaButti K."/>
            <person name="Drula E."/>
            <person name="Barry K."/>
            <person name="Clum A."/>
            <person name="Lipzen A."/>
            <person name="Mousain D."/>
            <person name="Ng V."/>
            <person name="Wang R."/>
            <person name="Wang X."/>
            <person name="Dai Y."/>
            <person name="Henrissat B."/>
            <person name="Grigoriev I.V."/>
            <person name="Guerin-Laguette A."/>
            <person name="Yu F."/>
            <person name="Martin F.M."/>
        </authorList>
    </citation>
    <scope>NUCLEOTIDE SEQUENCE</scope>
    <source>
        <strain evidence="1">QP</strain>
    </source>
</reference>
<dbReference type="AlphaFoldDB" id="A0AAD4L4G9"/>
<evidence type="ECO:0000313" key="2">
    <source>
        <dbReference type="Proteomes" id="UP001201163"/>
    </source>
</evidence>
<name>A0AAD4L4G9_9AGAM</name>
<keyword evidence="2" id="KW-1185">Reference proteome</keyword>
<comment type="caution">
    <text evidence="1">The sequence shown here is derived from an EMBL/GenBank/DDBJ whole genome shotgun (WGS) entry which is preliminary data.</text>
</comment>
<gene>
    <name evidence="1" type="ORF">EDB92DRAFT_1806151</name>
</gene>
<evidence type="ECO:0000313" key="1">
    <source>
        <dbReference type="EMBL" id="KAH8979874.1"/>
    </source>
</evidence>
<dbReference type="EMBL" id="JAKELL010000153">
    <property type="protein sequence ID" value="KAH8979874.1"/>
    <property type="molecule type" value="Genomic_DNA"/>
</dbReference>
<proteinExistence type="predicted"/>
<protein>
    <submittedName>
        <fullName evidence="1">Uncharacterized protein</fullName>
    </submittedName>
</protein>
<dbReference type="Proteomes" id="UP001201163">
    <property type="component" value="Unassembled WGS sequence"/>
</dbReference>
<accession>A0AAD4L4G9</accession>